<dbReference type="EMBL" id="MT701597">
    <property type="protein sequence ID" value="QPB09858.1"/>
    <property type="molecule type" value="Genomic_DNA"/>
</dbReference>
<gene>
    <name evidence="1" type="ORF">CPT_Sentinel_024</name>
</gene>
<evidence type="ECO:0000313" key="1">
    <source>
        <dbReference type="EMBL" id="QPB09858.1"/>
    </source>
</evidence>
<name>A0A873WI53_9CAUD</name>
<organism evidence="1 2">
    <name type="scientific">Streptomyces phage Sentinel</name>
    <dbReference type="NCBI Taxonomy" id="2767584"/>
    <lineage>
        <taxon>Viruses</taxon>
        <taxon>Duplodnaviria</taxon>
        <taxon>Heunggongvirae</taxon>
        <taxon>Uroviricota</taxon>
        <taxon>Caudoviricetes</taxon>
        <taxon>Arquatrovirinae</taxon>
        <taxon>Sentinelvirus</taxon>
        <taxon>Sentinelvirus sentinel</taxon>
    </lineage>
</organism>
<reference evidence="1" key="1">
    <citation type="submission" date="2020-07" db="EMBL/GenBank/DDBJ databases">
        <title>Complete genome sequence of Streptomyces phage Sentinel.</title>
        <authorList>
            <person name="Talcott A.F."/>
            <person name="Ramsey J."/>
            <person name="Moreland R."/>
            <person name="Hernandez I."/>
            <person name="Clark J.D."/>
            <person name="Liu M."/>
            <person name="Burrowes B."/>
        </authorList>
    </citation>
    <scope>NUCLEOTIDE SEQUENCE</scope>
</reference>
<protein>
    <submittedName>
        <fullName evidence="1">Uncharacterized protein</fullName>
    </submittedName>
</protein>
<accession>A0A873WI53</accession>
<evidence type="ECO:0000313" key="2">
    <source>
        <dbReference type="Proteomes" id="UP000663080"/>
    </source>
</evidence>
<keyword evidence="2" id="KW-1185">Reference proteome</keyword>
<proteinExistence type="predicted"/>
<sequence>MSMSHAVTSSVTFMDRSFRCASWCDFQDTCASLTGAR</sequence>
<dbReference type="Proteomes" id="UP000663080">
    <property type="component" value="Segment"/>
</dbReference>